<name>A0A3C1KH60_9MICO</name>
<organism evidence="1 2">
    <name type="scientific">Microbacterium ginsengisoli</name>
    <dbReference type="NCBI Taxonomy" id="400772"/>
    <lineage>
        <taxon>Bacteria</taxon>
        <taxon>Bacillati</taxon>
        <taxon>Actinomycetota</taxon>
        <taxon>Actinomycetes</taxon>
        <taxon>Micrococcales</taxon>
        <taxon>Microbacteriaceae</taxon>
        <taxon>Microbacterium</taxon>
    </lineage>
</organism>
<accession>A0A3C1KH60</accession>
<proteinExistence type="predicted"/>
<sequence length="108" mass="11380">MSALTFTEPRDVSTGVLDHTPRVALTVNGHVTVEVATAQPADGWIAGCYIAPTLTVPSASQLQTLAAIGVRDAHGQSRVDVPGHLWPRFYQRLRAAGAPLPDPPTGSE</sequence>
<protein>
    <submittedName>
        <fullName evidence="1">Uncharacterized protein</fullName>
    </submittedName>
</protein>
<dbReference type="Proteomes" id="UP000257479">
    <property type="component" value="Unassembled WGS sequence"/>
</dbReference>
<reference evidence="1 2" key="1">
    <citation type="journal article" date="2018" name="Nat. Biotechnol.">
        <title>A standardized bacterial taxonomy based on genome phylogeny substantially revises the tree of life.</title>
        <authorList>
            <person name="Parks D.H."/>
            <person name="Chuvochina M."/>
            <person name="Waite D.W."/>
            <person name="Rinke C."/>
            <person name="Skarshewski A."/>
            <person name="Chaumeil P.A."/>
            <person name="Hugenholtz P."/>
        </authorList>
    </citation>
    <scope>NUCLEOTIDE SEQUENCE [LARGE SCALE GENOMIC DNA]</scope>
    <source>
        <strain evidence="1">UBA9152</strain>
    </source>
</reference>
<evidence type="ECO:0000313" key="2">
    <source>
        <dbReference type="Proteomes" id="UP000257479"/>
    </source>
</evidence>
<dbReference type="AlphaFoldDB" id="A0A3C1KH60"/>
<comment type="caution">
    <text evidence="1">The sequence shown here is derived from an EMBL/GenBank/DDBJ whole genome shotgun (WGS) entry which is preliminary data.</text>
</comment>
<gene>
    <name evidence="1" type="ORF">DCP95_16005</name>
</gene>
<dbReference type="EMBL" id="DMNG01000279">
    <property type="protein sequence ID" value="HAN26050.1"/>
    <property type="molecule type" value="Genomic_DNA"/>
</dbReference>
<evidence type="ECO:0000313" key="1">
    <source>
        <dbReference type="EMBL" id="HAN26050.1"/>
    </source>
</evidence>